<feature type="domain" description="CxxC-x17-CxxC" evidence="1">
    <location>
        <begin position="5"/>
        <end position="44"/>
    </location>
</feature>
<dbReference type="SUPFAM" id="SSF48695">
    <property type="entry name" value="Multiheme cytochromes"/>
    <property type="match status" value="1"/>
</dbReference>
<dbReference type="InterPro" id="IPR036280">
    <property type="entry name" value="Multihaem_cyt_sf"/>
</dbReference>
<comment type="caution">
    <text evidence="2">The sequence shown here is derived from an EMBL/GenBank/DDBJ whole genome shotgun (WGS) entry which is preliminary data.</text>
</comment>
<sequence length="98" mass="11202">MGGDRQMYQGNWSCSECGAAITELPFQPNGTSPLYCRDCHRQKRGNTQRSNNNFRERRTFNGNWSCSQCGAAITELPFEPKDDQSLLCRDCYRAQRNG</sequence>
<dbReference type="Pfam" id="PF23477">
    <property type="entry name" value="zf_Tbcl_2"/>
    <property type="match status" value="2"/>
</dbReference>
<evidence type="ECO:0000313" key="2">
    <source>
        <dbReference type="EMBL" id="OGF27193.1"/>
    </source>
</evidence>
<dbReference type="EMBL" id="MFGC01000027">
    <property type="protein sequence ID" value="OGF27193.1"/>
    <property type="molecule type" value="Genomic_DNA"/>
</dbReference>
<dbReference type="InterPro" id="IPR026363">
    <property type="entry name" value="CxxC-x17-CxxC_dom"/>
</dbReference>
<dbReference type="AlphaFoldDB" id="A0A1F5SL61"/>
<accession>A0A1F5SL61</accession>
<reference evidence="2 3" key="1">
    <citation type="journal article" date="2016" name="Nat. Commun.">
        <title>Thousands of microbial genomes shed light on interconnected biogeochemical processes in an aquifer system.</title>
        <authorList>
            <person name="Anantharaman K."/>
            <person name="Brown C.T."/>
            <person name="Hug L.A."/>
            <person name="Sharon I."/>
            <person name="Castelle C.J."/>
            <person name="Probst A.J."/>
            <person name="Thomas B.C."/>
            <person name="Singh A."/>
            <person name="Wilkins M.J."/>
            <person name="Karaoz U."/>
            <person name="Brodie E.L."/>
            <person name="Williams K.H."/>
            <person name="Hubbard S.S."/>
            <person name="Banfield J.F."/>
        </authorList>
    </citation>
    <scope>NUCLEOTIDE SEQUENCE [LARGE SCALE GENOMIC DNA]</scope>
</reference>
<organism evidence="2 3">
    <name type="scientific">Candidatus Falkowbacteria bacterium RIFOXYA2_FULL_47_9</name>
    <dbReference type="NCBI Taxonomy" id="1797995"/>
    <lineage>
        <taxon>Bacteria</taxon>
        <taxon>Candidatus Falkowiibacteriota</taxon>
    </lineage>
</organism>
<evidence type="ECO:0000313" key="3">
    <source>
        <dbReference type="Proteomes" id="UP000178925"/>
    </source>
</evidence>
<dbReference type="STRING" id="1797995.A2242_02405"/>
<feature type="domain" description="CxxC-x17-CxxC" evidence="1">
    <location>
        <begin position="65"/>
        <end position="96"/>
    </location>
</feature>
<proteinExistence type="predicted"/>
<dbReference type="NCBIfam" id="TIGR04272">
    <property type="entry name" value="cxxc_cxxc_Mbark"/>
    <property type="match status" value="2"/>
</dbReference>
<protein>
    <recommendedName>
        <fullName evidence="1">CxxC-x17-CxxC domain-containing protein</fullName>
    </recommendedName>
</protein>
<evidence type="ECO:0000259" key="1">
    <source>
        <dbReference type="Pfam" id="PF23477"/>
    </source>
</evidence>
<dbReference type="Proteomes" id="UP000178925">
    <property type="component" value="Unassembled WGS sequence"/>
</dbReference>
<gene>
    <name evidence="2" type="ORF">A2242_02405</name>
</gene>
<name>A0A1F5SL61_9BACT</name>